<dbReference type="Proteomes" id="UP000324611">
    <property type="component" value="Unassembled WGS sequence"/>
</dbReference>
<dbReference type="Pfam" id="PF04542">
    <property type="entry name" value="Sigma70_r2"/>
    <property type="match status" value="1"/>
</dbReference>
<dbReference type="GO" id="GO:0006352">
    <property type="term" value="P:DNA-templated transcription initiation"/>
    <property type="evidence" value="ECO:0007669"/>
    <property type="project" value="InterPro"/>
</dbReference>
<proteinExistence type="inferred from homology"/>
<keyword evidence="9" id="KW-1185">Reference proteome</keyword>
<dbReference type="EMBL" id="VUOC01000002">
    <property type="protein sequence ID" value="KAA2242689.1"/>
    <property type="molecule type" value="Genomic_DNA"/>
</dbReference>
<dbReference type="GO" id="GO:0003677">
    <property type="term" value="F:DNA binding"/>
    <property type="evidence" value="ECO:0007669"/>
    <property type="project" value="InterPro"/>
</dbReference>
<dbReference type="SUPFAM" id="SSF88659">
    <property type="entry name" value="Sigma3 and sigma4 domains of RNA polymerase sigma factors"/>
    <property type="match status" value="1"/>
</dbReference>
<reference evidence="8 9" key="1">
    <citation type="submission" date="2019-09" db="EMBL/GenBank/DDBJ databases">
        <title>Chitinophaga ginsengihumi sp. nov., isolated from soil of ginseng rhizosphere.</title>
        <authorList>
            <person name="Lee J."/>
        </authorList>
    </citation>
    <scope>NUCLEOTIDE SEQUENCE [LARGE SCALE GENOMIC DNA]</scope>
    <source>
        <strain evidence="8 9">BN140078</strain>
    </source>
</reference>
<evidence type="ECO:0000259" key="6">
    <source>
        <dbReference type="Pfam" id="PF04542"/>
    </source>
</evidence>
<feature type="domain" description="RNA polymerase sigma factor 70 region 4 type 2" evidence="7">
    <location>
        <begin position="107"/>
        <end position="157"/>
    </location>
</feature>
<accession>A0A5B2VXF2</accession>
<evidence type="ECO:0000256" key="1">
    <source>
        <dbReference type="ARBA" id="ARBA00010641"/>
    </source>
</evidence>
<comment type="caution">
    <text evidence="8">The sequence shown here is derived from an EMBL/GenBank/DDBJ whole genome shotgun (WGS) entry which is preliminary data.</text>
</comment>
<dbReference type="InterPro" id="IPR013249">
    <property type="entry name" value="RNA_pol_sigma70_r4_t2"/>
</dbReference>
<dbReference type="CDD" id="cd06171">
    <property type="entry name" value="Sigma70_r4"/>
    <property type="match status" value="1"/>
</dbReference>
<evidence type="ECO:0000256" key="4">
    <source>
        <dbReference type="ARBA" id="ARBA00023163"/>
    </source>
</evidence>
<gene>
    <name evidence="8" type="primary">sigZ</name>
    <name evidence="8" type="ORF">F0L74_09175</name>
</gene>
<comment type="similarity">
    <text evidence="1">Belongs to the sigma-70 factor family. ECF subfamily.</text>
</comment>
<keyword evidence="3" id="KW-0731">Sigma factor</keyword>
<dbReference type="AlphaFoldDB" id="A0A5B2VXF2"/>
<evidence type="ECO:0000313" key="9">
    <source>
        <dbReference type="Proteomes" id="UP000324611"/>
    </source>
</evidence>
<dbReference type="InterPro" id="IPR039425">
    <property type="entry name" value="RNA_pol_sigma-70-like"/>
</dbReference>
<dbReference type="InterPro" id="IPR013324">
    <property type="entry name" value="RNA_pol_sigma_r3/r4-like"/>
</dbReference>
<reference evidence="8 9" key="2">
    <citation type="submission" date="2019-09" db="EMBL/GenBank/DDBJ databases">
        <authorList>
            <person name="Jin C."/>
        </authorList>
    </citation>
    <scope>NUCLEOTIDE SEQUENCE [LARGE SCALE GENOMIC DNA]</scope>
    <source>
        <strain evidence="8 9">BN140078</strain>
    </source>
</reference>
<keyword evidence="2" id="KW-0805">Transcription regulation</keyword>
<dbReference type="GO" id="GO:0016987">
    <property type="term" value="F:sigma factor activity"/>
    <property type="evidence" value="ECO:0007669"/>
    <property type="project" value="UniProtKB-KW"/>
</dbReference>
<organism evidence="8 9">
    <name type="scientific">Chitinophaga agrisoli</name>
    <dbReference type="NCBI Taxonomy" id="2607653"/>
    <lineage>
        <taxon>Bacteria</taxon>
        <taxon>Pseudomonadati</taxon>
        <taxon>Bacteroidota</taxon>
        <taxon>Chitinophagia</taxon>
        <taxon>Chitinophagales</taxon>
        <taxon>Chitinophagaceae</taxon>
        <taxon>Chitinophaga</taxon>
    </lineage>
</organism>
<dbReference type="SUPFAM" id="SSF88946">
    <property type="entry name" value="Sigma2 domain of RNA polymerase sigma factors"/>
    <property type="match status" value="1"/>
</dbReference>
<dbReference type="InterPro" id="IPR036388">
    <property type="entry name" value="WH-like_DNA-bd_sf"/>
</dbReference>
<dbReference type="Pfam" id="PF08281">
    <property type="entry name" value="Sigma70_r4_2"/>
    <property type="match status" value="1"/>
</dbReference>
<dbReference type="NCBIfam" id="TIGR02937">
    <property type="entry name" value="sigma70-ECF"/>
    <property type="match status" value="1"/>
</dbReference>
<name>A0A5B2VXF2_9BACT</name>
<evidence type="ECO:0000313" key="8">
    <source>
        <dbReference type="EMBL" id="KAA2242689.1"/>
    </source>
</evidence>
<dbReference type="NCBIfam" id="TIGR02959">
    <property type="entry name" value="SigZ"/>
    <property type="match status" value="1"/>
</dbReference>
<dbReference type="InterPro" id="IPR007627">
    <property type="entry name" value="RNA_pol_sigma70_r2"/>
</dbReference>
<dbReference type="PANTHER" id="PTHR43133">
    <property type="entry name" value="RNA POLYMERASE ECF-TYPE SIGMA FACTO"/>
    <property type="match status" value="1"/>
</dbReference>
<dbReference type="PANTHER" id="PTHR43133:SF62">
    <property type="entry name" value="RNA POLYMERASE SIGMA FACTOR SIGZ"/>
    <property type="match status" value="1"/>
</dbReference>
<protein>
    <recommendedName>
        <fullName evidence="5">RNA polymerase sigma factor SigZ</fullName>
    </recommendedName>
</protein>
<dbReference type="InterPro" id="IPR014284">
    <property type="entry name" value="RNA_pol_sigma-70_dom"/>
</dbReference>
<evidence type="ECO:0000259" key="7">
    <source>
        <dbReference type="Pfam" id="PF08281"/>
    </source>
</evidence>
<evidence type="ECO:0000256" key="3">
    <source>
        <dbReference type="ARBA" id="ARBA00023082"/>
    </source>
</evidence>
<feature type="domain" description="RNA polymerase sigma-70 region 2" evidence="6">
    <location>
        <begin position="15"/>
        <end position="77"/>
    </location>
</feature>
<dbReference type="RefSeq" id="WP_149837562.1">
    <property type="nucleotide sequence ID" value="NZ_VUOC01000002.1"/>
</dbReference>
<dbReference type="InterPro" id="IPR013325">
    <property type="entry name" value="RNA_pol_sigma_r2"/>
</dbReference>
<dbReference type="Gene3D" id="1.10.10.10">
    <property type="entry name" value="Winged helix-like DNA-binding domain superfamily/Winged helix DNA-binding domain"/>
    <property type="match status" value="1"/>
</dbReference>
<evidence type="ECO:0000256" key="5">
    <source>
        <dbReference type="NCBIfam" id="TIGR02959"/>
    </source>
</evidence>
<dbReference type="InterPro" id="IPR014304">
    <property type="entry name" value="RNA_pol_sigma-Z"/>
</dbReference>
<dbReference type="Gene3D" id="1.10.1740.10">
    <property type="match status" value="1"/>
</dbReference>
<sequence length="189" mass="21768">MDIQTTSLAVWEQFSGSLETFIHQKLNYTDQCNDILQDLYLKVYINIGKIEKAGNIRAYLFQMAHNAVTDYHRKQQRAPALENDEIISLLEDKQDELSEYQLADCCLRPMIETLPEIYRQALILTELEGHTQQQLADKLDISLPAAKSRVQRAREKLKEIILQCCNYEFDKYGNILSCCSSAHCKTGNC</sequence>
<keyword evidence="4" id="KW-0804">Transcription</keyword>
<evidence type="ECO:0000256" key="2">
    <source>
        <dbReference type="ARBA" id="ARBA00023015"/>
    </source>
</evidence>